<comment type="subcellular location">
    <subcellularLocation>
        <location evidence="1 7">Membrane</location>
        <topology evidence="1 7">Multi-pass membrane protein</topology>
    </subcellularLocation>
</comment>
<name>A0A1Z5JBW3_FISSO</name>
<sequence>MISSQERSSEVPHSVHAIVALLGIHVFGSLAQLLDRAFLVAIERDWVVVLSQAAGEENFHRFLSDTNVTMKQIDLSCKVAAPGIASLAISLIGNLQWACVVVGGINLAALFVEYSCTSRIYALVPALSFPKQDLEPQAETDESYVVEENIISPSVATFTCPQWLPHNLRIYLEQPSSPGGIGLAFLYANALTFGNGIMTSYLLFRGMPMHWVGILRGIASAIGLLGTLVYSYSVAFLSLEATACWSVTYQSACLAVALASVSLVSSDRTAEAMLVSSVSLSRTGLWVFDIAVTQLQQQEIPEHIRGLVGGVQHAMNAFFTILSFALGFVFPDPHQFHYFVLCGFTSVFFAAVLFTFGMYIPRRG</sequence>
<dbReference type="GO" id="GO:0016020">
    <property type="term" value="C:membrane"/>
    <property type="evidence" value="ECO:0007669"/>
    <property type="project" value="UniProtKB-SubCell"/>
</dbReference>
<evidence type="ECO:0000256" key="1">
    <source>
        <dbReference type="ARBA" id="ARBA00004141"/>
    </source>
</evidence>
<feature type="transmembrane region" description="Helical" evidence="7">
    <location>
        <begin position="15"/>
        <end position="34"/>
    </location>
</feature>
<protein>
    <recommendedName>
        <fullName evidence="7">Solute carrier family 40 member</fullName>
    </recommendedName>
</protein>
<dbReference type="PANTHER" id="PTHR11660:SF57">
    <property type="entry name" value="SOLUTE CARRIER FAMILY 40 MEMBER"/>
    <property type="match status" value="1"/>
</dbReference>
<dbReference type="PANTHER" id="PTHR11660">
    <property type="entry name" value="SOLUTE CARRIER FAMILY 40 MEMBER"/>
    <property type="match status" value="1"/>
</dbReference>
<dbReference type="AlphaFoldDB" id="A0A1Z5JBW3"/>
<reference evidence="8 9" key="1">
    <citation type="journal article" date="2015" name="Plant Cell">
        <title>Oil accumulation by the oleaginous diatom Fistulifera solaris as revealed by the genome and transcriptome.</title>
        <authorList>
            <person name="Tanaka T."/>
            <person name="Maeda Y."/>
            <person name="Veluchamy A."/>
            <person name="Tanaka M."/>
            <person name="Abida H."/>
            <person name="Marechal E."/>
            <person name="Bowler C."/>
            <person name="Muto M."/>
            <person name="Sunaga Y."/>
            <person name="Tanaka M."/>
            <person name="Yoshino T."/>
            <person name="Taniguchi T."/>
            <person name="Fukuda Y."/>
            <person name="Nemoto M."/>
            <person name="Matsumoto M."/>
            <person name="Wong P.S."/>
            <person name="Aburatani S."/>
            <person name="Fujibuchi W."/>
        </authorList>
    </citation>
    <scope>NUCLEOTIDE SEQUENCE [LARGE SCALE GENOMIC DNA]</scope>
    <source>
        <strain evidence="8 9">JPCC DA0580</strain>
    </source>
</reference>
<evidence type="ECO:0000313" key="9">
    <source>
        <dbReference type="Proteomes" id="UP000198406"/>
    </source>
</evidence>
<organism evidence="8 9">
    <name type="scientific">Fistulifera solaris</name>
    <name type="common">Oleaginous diatom</name>
    <dbReference type="NCBI Taxonomy" id="1519565"/>
    <lineage>
        <taxon>Eukaryota</taxon>
        <taxon>Sar</taxon>
        <taxon>Stramenopiles</taxon>
        <taxon>Ochrophyta</taxon>
        <taxon>Bacillariophyta</taxon>
        <taxon>Bacillariophyceae</taxon>
        <taxon>Bacillariophycidae</taxon>
        <taxon>Naviculales</taxon>
        <taxon>Naviculaceae</taxon>
        <taxon>Fistulifera</taxon>
    </lineage>
</organism>
<evidence type="ECO:0000313" key="8">
    <source>
        <dbReference type="EMBL" id="GAX11477.1"/>
    </source>
</evidence>
<keyword evidence="3 7" id="KW-0813">Transport</keyword>
<evidence type="ECO:0000256" key="6">
    <source>
        <dbReference type="ARBA" id="ARBA00023136"/>
    </source>
</evidence>
<feature type="transmembrane region" description="Helical" evidence="7">
    <location>
        <begin position="181"/>
        <end position="204"/>
    </location>
</feature>
<keyword evidence="6 7" id="KW-0472">Membrane</keyword>
<feature type="transmembrane region" description="Helical" evidence="7">
    <location>
        <begin position="79"/>
        <end position="105"/>
    </location>
</feature>
<evidence type="ECO:0000256" key="5">
    <source>
        <dbReference type="ARBA" id="ARBA00022989"/>
    </source>
</evidence>
<keyword evidence="7" id="KW-0406">Ion transport</keyword>
<dbReference type="Pfam" id="PF06963">
    <property type="entry name" value="FPN1"/>
    <property type="match status" value="1"/>
</dbReference>
<feature type="transmembrane region" description="Helical" evidence="7">
    <location>
        <begin position="247"/>
        <end position="264"/>
    </location>
</feature>
<feature type="transmembrane region" description="Helical" evidence="7">
    <location>
        <begin position="313"/>
        <end position="330"/>
    </location>
</feature>
<feature type="transmembrane region" description="Helical" evidence="7">
    <location>
        <begin position="211"/>
        <end position="235"/>
    </location>
</feature>
<keyword evidence="4 7" id="KW-0812">Transmembrane</keyword>
<dbReference type="OrthoDB" id="648861at2759"/>
<dbReference type="GO" id="GO:0005381">
    <property type="term" value="F:iron ion transmembrane transporter activity"/>
    <property type="evidence" value="ECO:0007669"/>
    <property type="project" value="UniProtKB-UniRule"/>
</dbReference>
<evidence type="ECO:0000256" key="3">
    <source>
        <dbReference type="ARBA" id="ARBA00022448"/>
    </source>
</evidence>
<comment type="function">
    <text evidence="7">May be involved in iron transport and iron homeostasis.</text>
</comment>
<dbReference type="InParanoid" id="A0A1Z5JBW3"/>
<dbReference type="Proteomes" id="UP000198406">
    <property type="component" value="Unassembled WGS sequence"/>
</dbReference>
<comment type="caution">
    <text evidence="8">The sequence shown here is derived from an EMBL/GenBank/DDBJ whole genome shotgun (WGS) entry which is preliminary data.</text>
</comment>
<comment type="similarity">
    <text evidence="2 7">Belongs to the ferroportin (FP) (TC 2.A.100) family. SLC40A subfamily.</text>
</comment>
<evidence type="ECO:0000256" key="2">
    <source>
        <dbReference type="ARBA" id="ARBA00006279"/>
    </source>
</evidence>
<feature type="transmembrane region" description="Helical" evidence="7">
    <location>
        <begin position="336"/>
        <end position="360"/>
    </location>
</feature>
<evidence type="ECO:0000256" key="7">
    <source>
        <dbReference type="RuleBase" id="RU365065"/>
    </source>
</evidence>
<dbReference type="InterPro" id="IPR036259">
    <property type="entry name" value="MFS_trans_sf"/>
</dbReference>
<dbReference type="EMBL" id="BDSP01000041">
    <property type="protein sequence ID" value="GAX11477.1"/>
    <property type="molecule type" value="Genomic_DNA"/>
</dbReference>
<comment type="caution">
    <text evidence="7">Lacks conserved residue(s) required for the propagation of feature annotation.</text>
</comment>
<dbReference type="InterPro" id="IPR009716">
    <property type="entry name" value="Ferroportin-1"/>
</dbReference>
<evidence type="ECO:0000256" key="4">
    <source>
        <dbReference type="ARBA" id="ARBA00022692"/>
    </source>
</evidence>
<gene>
    <name evidence="8" type="ORF">FisN_22Lh162</name>
</gene>
<proteinExistence type="inferred from homology"/>
<keyword evidence="9" id="KW-1185">Reference proteome</keyword>
<keyword evidence="5 7" id="KW-1133">Transmembrane helix</keyword>
<dbReference type="SUPFAM" id="SSF103473">
    <property type="entry name" value="MFS general substrate transporter"/>
    <property type="match status" value="1"/>
</dbReference>
<accession>A0A1Z5JBW3</accession>